<dbReference type="CDD" id="cd03220">
    <property type="entry name" value="ABC_KpsT_Wzt"/>
    <property type="match status" value="1"/>
</dbReference>
<dbReference type="Gene3D" id="3.40.50.300">
    <property type="entry name" value="P-loop containing nucleotide triphosphate hydrolases"/>
    <property type="match status" value="1"/>
</dbReference>
<dbReference type="GO" id="GO:0016887">
    <property type="term" value="F:ATP hydrolysis activity"/>
    <property type="evidence" value="ECO:0007669"/>
    <property type="project" value="InterPro"/>
</dbReference>
<dbReference type="InterPro" id="IPR003439">
    <property type="entry name" value="ABC_transporter-like_ATP-bd"/>
</dbReference>
<organism evidence="6 7">
    <name type="scientific">Floccifex porci</name>
    <dbReference type="NCBI Taxonomy" id="2606629"/>
    <lineage>
        <taxon>Bacteria</taxon>
        <taxon>Bacillati</taxon>
        <taxon>Bacillota</taxon>
        <taxon>Erysipelotrichia</taxon>
        <taxon>Erysipelotrichales</taxon>
        <taxon>Erysipelotrichaceae</taxon>
        <taxon>Floccifex</taxon>
    </lineage>
</organism>
<evidence type="ECO:0000256" key="3">
    <source>
        <dbReference type="ARBA" id="ARBA00022741"/>
    </source>
</evidence>
<dbReference type="GO" id="GO:0016020">
    <property type="term" value="C:membrane"/>
    <property type="evidence" value="ECO:0007669"/>
    <property type="project" value="InterPro"/>
</dbReference>
<accession>A0A7X2N128</accession>
<evidence type="ECO:0000256" key="1">
    <source>
        <dbReference type="ARBA" id="ARBA00005417"/>
    </source>
</evidence>
<keyword evidence="4 6" id="KW-0067">ATP-binding</keyword>
<dbReference type="GO" id="GO:0005524">
    <property type="term" value="F:ATP binding"/>
    <property type="evidence" value="ECO:0007669"/>
    <property type="project" value="UniProtKB-KW"/>
</dbReference>
<protein>
    <submittedName>
        <fullName evidence="6">ABC transporter ATP-binding protein</fullName>
    </submittedName>
</protein>
<keyword evidence="3" id="KW-0547">Nucleotide-binding</keyword>
<dbReference type="InterPro" id="IPR015860">
    <property type="entry name" value="ABC_transpr_TagH-like"/>
</dbReference>
<keyword evidence="7" id="KW-1185">Reference proteome</keyword>
<evidence type="ECO:0000256" key="4">
    <source>
        <dbReference type="ARBA" id="ARBA00022840"/>
    </source>
</evidence>
<dbReference type="SMART" id="SM00382">
    <property type="entry name" value="AAA"/>
    <property type="match status" value="1"/>
</dbReference>
<keyword evidence="2" id="KW-0813">Transport</keyword>
<evidence type="ECO:0000313" key="6">
    <source>
        <dbReference type="EMBL" id="MSS00534.1"/>
    </source>
</evidence>
<dbReference type="PANTHER" id="PTHR46743:SF2">
    <property type="entry name" value="TEICHOIC ACIDS EXPORT ATP-BINDING PROTEIN TAGH"/>
    <property type="match status" value="1"/>
</dbReference>
<evidence type="ECO:0000313" key="7">
    <source>
        <dbReference type="Proteomes" id="UP000470082"/>
    </source>
</evidence>
<dbReference type="InterPro" id="IPR027417">
    <property type="entry name" value="P-loop_NTPase"/>
</dbReference>
<dbReference type="SUPFAM" id="SSF52540">
    <property type="entry name" value="P-loop containing nucleoside triphosphate hydrolases"/>
    <property type="match status" value="1"/>
</dbReference>
<proteinExistence type="inferred from homology"/>
<dbReference type="InterPro" id="IPR017871">
    <property type="entry name" value="ABC_transporter-like_CS"/>
</dbReference>
<gene>
    <name evidence="6" type="ORF">FYJ50_00130</name>
</gene>
<dbReference type="AlphaFoldDB" id="A0A7X2N128"/>
<feature type="domain" description="ABC transporter" evidence="5">
    <location>
        <begin position="8"/>
        <end position="249"/>
    </location>
</feature>
<dbReference type="PROSITE" id="PS00211">
    <property type="entry name" value="ABC_TRANSPORTER_1"/>
    <property type="match status" value="1"/>
</dbReference>
<dbReference type="GO" id="GO:0140359">
    <property type="term" value="F:ABC-type transporter activity"/>
    <property type="evidence" value="ECO:0007669"/>
    <property type="project" value="InterPro"/>
</dbReference>
<dbReference type="PROSITE" id="PS50893">
    <property type="entry name" value="ABC_TRANSPORTER_2"/>
    <property type="match status" value="1"/>
</dbReference>
<sequence length="375" mass="42515">MMDKQNAIEVKDMSKSFKIQHDTAKGLKEKLLFWNRGTVEYHEVLKHISLNIKKGETVALIGTNGSGKSTLLKLMTKIYYPTSGTLETNGKLTSLLELGAGFHTEFTGRENIYFNASIFGLTRADIDKRIDEIIEFSELGDFINSPVRTYSSGMFMRLAFSVAINVDADILLIDEILAVGDQHFQDKCYAKLEELKKEGKTIVIVTHSLDVVKEMCTRAIWIYNGELKMDGEPSLVVDAYLKQIAEDHKNKSKKVSKDIELKADLFIDEPDQYEVVDSTQDSLLLRGWCVTNDDESVLKVSLDGKEVEEIERHPRGDVYAVYYEMYDGMLNADILGWKKNVMMSNLEKGIHKVVVSCWCEDGRCLASKEQTFTIE</sequence>
<reference evidence="6 7" key="1">
    <citation type="submission" date="2019-08" db="EMBL/GenBank/DDBJ databases">
        <title>In-depth cultivation of the pig gut microbiome towards novel bacterial diversity and tailored functional studies.</title>
        <authorList>
            <person name="Wylensek D."/>
            <person name="Hitch T.C.A."/>
            <person name="Clavel T."/>
        </authorList>
    </citation>
    <scope>NUCLEOTIDE SEQUENCE [LARGE SCALE GENOMIC DNA]</scope>
    <source>
        <strain evidence="6 7">LKV-178-WT-2G</strain>
    </source>
</reference>
<dbReference type="Proteomes" id="UP000470082">
    <property type="component" value="Unassembled WGS sequence"/>
</dbReference>
<evidence type="ECO:0000259" key="5">
    <source>
        <dbReference type="PROSITE" id="PS50893"/>
    </source>
</evidence>
<dbReference type="Pfam" id="PF00005">
    <property type="entry name" value="ABC_tran"/>
    <property type="match status" value="1"/>
</dbReference>
<evidence type="ECO:0000256" key="2">
    <source>
        <dbReference type="ARBA" id="ARBA00022448"/>
    </source>
</evidence>
<dbReference type="InterPro" id="IPR003593">
    <property type="entry name" value="AAA+_ATPase"/>
</dbReference>
<comment type="similarity">
    <text evidence="1">Belongs to the ABC transporter superfamily.</text>
</comment>
<dbReference type="PANTHER" id="PTHR46743">
    <property type="entry name" value="TEICHOIC ACIDS EXPORT ATP-BINDING PROTEIN TAGH"/>
    <property type="match status" value="1"/>
</dbReference>
<dbReference type="EMBL" id="VUMM01000001">
    <property type="protein sequence ID" value="MSS00534.1"/>
    <property type="molecule type" value="Genomic_DNA"/>
</dbReference>
<dbReference type="InterPro" id="IPR050683">
    <property type="entry name" value="Bact_Polysacc_Export_ATP-bd"/>
</dbReference>
<name>A0A7X2N128_9FIRM</name>
<comment type="caution">
    <text evidence="6">The sequence shown here is derived from an EMBL/GenBank/DDBJ whole genome shotgun (WGS) entry which is preliminary data.</text>
</comment>